<organism evidence="1 2">
    <name type="scientific">Polarella glacialis</name>
    <name type="common">Dinoflagellate</name>
    <dbReference type="NCBI Taxonomy" id="89957"/>
    <lineage>
        <taxon>Eukaryota</taxon>
        <taxon>Sar</taxon>
        <taxon>Alveolata</taxon>
        <taxon>Dinophyceae</taxon>
        <taxon>Suessiales</taxon>
        <taxon>Suessiaceae</taxon>
        <taxon>Polarella</taxon>
    </lineage>
</organism>
<comment type="caution">
    <text evidence="1">The sequence shown here is derived from an EMBL/GenBank/DDBJ whole genome shotgun (WGS) entry which is preliminary data.</text>
</comment>
<protein>
    <submittedName>
        <fullName evidence="1">Uncharacterized protein</fullName>
    </submittedName>
</protein>
<dbReference type="Proteomes" id="UP000654075">
    <property type="component" value="Unassembled WGS sequence"/>
</dbReference>
<feature type="non-terminal residue" evidence="1">
    <location>
        <position position="1"/>
    </location>
</feature>
<dbReference type="AlphaFoldDB" id="A0A813DQ43"/>
<evidence type="ECO:0000313" key="2">
    <source>
        <dbReference type="Proteomes" id="UP000654075"/>
    </source>
</evidence>
<gene>
    <name evidence="1" type="ORF">PGLA1383_LOCUS7230</name>
</gene>
<evidence type="ECO:0000313" key="1">
    <source>
        <dbReference type="EMBL" id="CAE8588426.1"/>
    </source>
</evidence>
<reference evidence="1" key="1">
    <citation type="submission" date="2021-02" db="EMBL/GenBank/DDBJ databases">
        <authorList>
            <person name="Dougan E. K."/>
            <person name="Rhodes N."/>
            <person name="Thang M."/>
            <person name="Chan C."/>
        </authorList>
    </citation>
    <scope>NUCLEOTIDE SEQUENCE</scope>
</reference>
<keyword evidence="2" id="KW-1185">Reference proteome</keyword>
<dbReference type="EMBL" id="CAJNNV010003131">
    <property type="protein sequence ID" value="CAE8588426.1"/>
    <property type="molecule type" value="Genomic_DNA"/>
</dbReference>
<name>A0A813DQ43_POLGL</name>
<accession>A0A813DQ43</accession>
<proteinExistence type="predicted"/>
<sequence>KQPTVSGTSWLRAREIAEKQLRKKWRKQQQLLIVLLLGLVSLLLATDCGEHSRPSGFPHARHSVLLISHSLAYCSCCCLCSKRQQLQKPIGNTRNQGLAETTSH</sequence>